<protein>
    <submittedName>
        <fullName evidence="3">ATP-binding protein</fullName>
    </submittedName>
</protein>
<keyword evidence="1" id="KW-0418">Kinase</keyword>
<dbReference type="RefSeq" id="WP_134520199.1">
    <property type="nucleotide sequence ID" value="NZ_SOHE01000059.1"/>
</dbReference>
<accession>A0A4R8ZWU6</accession>
<feature type="domain" description="Histidine kinase/HSP90-like ATPase" evidence="2">
    <location>
        <begin position="17"/>
        <end position="135"/>
    </location>
</feature>
<dbReference type="InterPro" id="IPR003594">
    <property type="entry name" value="HATPase_dom"/>
</dbReference>
<dbReference type="GO" id="GO:0005524">
    <property type="term" value="F:ATP binding"/>
    <property type="evidence" value="ECO:0007669"/>
    <property type="project" value="UniProtKB-KW"/>
</dbReference>
<dbReference type="AlphaFoldDB" id="A0A4R8ZWU6"/>
<keyword evidence="3" id="KW-0547">Nucleotide-binding</keyword>
<keyword evidence="1" id="KW-0808">Transferase</keyword>
<dbReference type="InterPro" id="IPR050267">
    <property type="entry name" value="Anti-sigma-factor_SerPK"/>
</dbReference>
<comment type="caution">
    <text evidence="3">The sequence shown here is derived from an EMBL/GenBank/DDBJ whole genome shotgun (WGS) entry which is preliminary data.</text>
</comment>
<dbReference type="OrthoDB" id="159434at2"/>
<name>A0A4R8ZWU6_9MICO</name>
<evidence type="ECO:0000313" key="4">
    <source>
        <dbReference type="Proteomes" id="UP000297447"/>
    </source>
</evidence>
<proteinExistence type="predicted"/>
<dbReference type="InterPro" id="IPR036890">
    <property type="entry name" value="HATPase_C_sf"/>
</dbReference>
<dbReference type="CDD" id="cd16936">
    <property type="entry name" value="HATPase_RsbW-like"/>
    <property type="match status" value="1"/>
</dbReference>
<keyword evidence="4" id="KW-1185">Reference proteome</keyword>
<evidence type="ECO:0000259" key="2">
    <source>
        <dbReference type="Pfam" id="PF13581"/>
    </source>
</evidence>
<dbReference type="GO" id="GO:0004674">
    <property type="term" value="F:protein serine/threonine kinase activity"/>
    <property type="evidence" value="ECO:0007669"/>
    <property type="project" value="UniProtKB-KW"/>
</dbReference>
<evidence type="ECO:0000313" key="3">
    <source>
        <dbReference type="EMBL" id="TFD48150.1"/>
    </source>
</evidence>
<dbReference type="Gene3D" id="3.30.565.10">
    <property type="entry name" value="Histidine kinase-like ATPase, C-terminal domain"/>
    <property type="match status" value="1"/>
</dbReference>
<dbReference type="Proteomes" id="UP000297447">
    <property type="component" value="Unassembled WGS sequence"/>
</dbReference>
<dbReference type="Pfam" id="PF13581">
    <property type="entry name" value="HATPase_c_2"/>
    <property type="match status" value="1"/>
</dbReference>
<organism evidence="3 4">
    <name type="scientific">Cryobacterium frigoriphilum</name>
    <dbReference type="NCBI Taxonomy" id="1259150"/>
    <lineage>
        <taxon>Bacteria</taxon>
        <taxon>Bacillati</taxon>
        <taxon>Actinomycetota</taxon>
        <taxon>Actinomycetes</taxon>
        <taxon>Micrococcales</taxon>
        <taxon>Microbacteriaceae</taxon>
        <taxon>Cryobacterium</taxon>
    </lineage>
</organism>
<dbReference type="SUPFAM" id="SSF55874">
    <property type="entry name" value="ATPase domain of HSP90 chaperone/DNA topoisomerase II/histidine kinase"/>
    <property type="match status" value="1"/>
</dbReference>
<evidence type="ECO:0000256" key="1">
    <source>
        <dbReference type="ARBA" id="ARBA00022527"/>
    </source>
</evidence>
<dbReference type="PANTHER" id="PTHR35526">
    <property type="entry name" value="ANTI-SIGMA-F FACTOR RSBW-RELATED"/>
    <property type="match status" value="1"/>
</dbReference>
<dbReference type="PANTHER" id="PTHR35526:SF3">
    <property type="entry name" value="ANTI-SIGMA-F FACTOR RSBW"/>
    <property type="match status" value="1"/>
</dbReference>
<keyword evidence="3" id="KW-0067">ATP-binding</keyword>
<gene>
    <name evidence="3" type="ORF">E3T55_14070</name>
</gene>
<reference evidence="3 4" key="1">
    <citation type="submission" date="2019-03" db="EMBL/GenBank/DDBJ databases">
        <title>Genomics of glacier-inhabiting Cryobacterium strains.</title>
        <authorList>
            <person name="Liu Q."/>
            <person name="Xin Y.-H."/>
        </authorList>
    </citation>
    <scope>NUCLEOTIDE SEQUENCE [LARGE SCALE GENOMIC DNA]</scope>
    <source>
        <strain evidence="3 4">Hh14</strain>
    </source>
</reference>
<sequence length="142" mass="15534">MSEHSKPEATRHTLLLQAPPDNVDAVHALLETVWAHDVLVSAADRVRFETALIELASNVLQHTDTGSGVTCYLWVEISAEQIVATLRDSGAKGVAELPDSGMPDELAEGGRGLPLIHALVDELDYQRDGDMNEWRIVRRLSA</sequence>
<keyword evidence="1" id="KW-0723">Serine/threonine-protein kinase</keyword>
<dbReference type="EMBL" id="SOHE01000059">
    <property type="protein sequence ID" value="TFD48150.1"/>
    <property type="molecule type" value="Genomic_DNA"/>
</dbReference>